<reference evidence="2 3" key="1">
    <citation type="submission" date="2005-09" db="EMBL/GenBank/DDBJ databases">
        <authorList>
            <person name="Woods D.E."/>
            <person name="Nierman W.C."/>
        </authorList>
    </citation>
    <scope>NUCLEOTIDE SEQUENCE [LARGE SCALE GENOMIC DNA]</scope>
    <source>
        <strain evidence="2 3">1710b</strain>
    </source>
</reference>
<organism evidence="2 3">
    <name type="scientific">Burkholderia pseudomallei (strain 1710b)</name>
    <dbReference type="NCBI Taxonomy" id="320372"/>
    <lineage>
        <taxon>Bacteria</taxon>
        <taxon>Pseudomonadati</taxon>
        <taxon>Pseudomonadota</taxon>
        <taxon>Betaproteobacteria</taxon>
        <taxon>Burkholderiales</taxon>
        <taxon>Burkholderiaceae</taxon>
        <taxon>Burkholderia</taxon>
        <taxon>pseudomallei group</taxon>
    </lineage>
</organism>
<dbReference type="KEGG" id="bpm:BURPS1710b_0571"/>
<dbReference type="Proteomes" id="UP000002700">
    <property type="component" value="Chromosome I"/>
</dbReference>
<accession>Q3JWR9</accession>
<gene>
    <name evidence="2" type="ordered locus">BURPS1710b_0571</name>
</gene>
<feature type="region of interest" description="Disordered" evidence="1">
    <location>
        <begin position="624"/>
        <end position="669"/>
    </location>
</feature>
<sequence length="759" mass="84883">MAEAVAGECRAAHRAKKPGHRPAVLQEGSRRSGAQLRRLACPHAEPREQLAVRFRARIAGREQHVAVEHRIRAGEEAQRLHRVVELLAARRQAHHRLRHRDARDRDRTHELERIERLRVRERRAFDRDEIVDRHRFRIRVHVRELRDQARALAARFAHPDDPAAAYVDARVAHALERVEAILVRARRDDLPIEFGRRVEVVVVIVEARLRQRLRLVFLEHAERHARLEAHVLHAADHFLDRLDVAILRVAPRGAHAEARRAVFLRGARGGEHRVHLHQLLRLQAGVVMRGLRAVAAVLLAAARLDRQQRRELDRVRVEVLAVCLLRAEQQIVERQLVERDHVGDAPARRGGRGHRCFGRRASGLSFSHVGHPSEQGSMRKIGKERLKRAAKTSARRGGAQRVQQEVHVERVRRRVGRRRAHVRERAEQRRAVLAFEPRAQRVDVVVGEGHRRIDAVRDPAGKGQAARGDRLGGEQCVADAAETHADDEHHGQPERDRQIGGIARVGERHAKAADAFDDDDVRHLARAAMRVDDRADVERDALARGDDVRRGGRLQEKRRADRGGQRDVRGRVELVRVFVAPCAVALVRARGHRLHRGRAQPRAREAVQQRGRYERLADLGIGTRHEQRKRRAHAAAPIGVTSAASRRARSSNECAADSEMRSRDVPAGTVGGRIAGTHRPCASSAAIAASVASLLPITSGCTAVCESTGCQCVARRIARVRLISAPRCARRASPSSLAMTARLADTAHATDGGAAVVKI</sequence>
<evidence type="ECO:0000313" key="3">
    <source>
        <dbReference type="Proteomes" id="UP000002700"/>
    </source>
</evidence>
<evidence type="ECO:0000313" key="2">
    <source>
        <dbReference type="EMBL" id="ABA47844.1"/>
    </source>
</evidence>
<dbReference type="EMBL" id="CP000124">
    <property type="protein sequence ID" value="ABA47844.1"/>
    <property type="molecule type" value="Genomic_DNA"/>
</dbReference>
<protein>
    <submittedName>
        <fullName evidence="2">Uncharacterized protein</fullName>
    </submittedName>
</protein>
<dbReference type="AlphaFoldDB" id="Q3JWR9"/>
<feature type="region of interest" description="Disordered" evidence="1">
    <location>
        <begin position="1"/>
        <end position="31"/>
    </location>
</feature>
<dbReference type="HOGENOM" id="CLU_367118_0_0_4"/>
<name>Q3JWR9_BURP1</name>
<evidence type="ECO:0000256" key="1">
    <source>
        <dbReference type="SAM" id="MobiDB-lite"/>
    </source>
</evidence>
<dbReference type="EnsemblBacteria" id="ABA47844">
    <property type="protein sequence ID" value="ABA47844"/>
    <property type="gene ID" value="BURPS1710b_0571"/>
</dbReference>
<proteinExistence type="predicted"/>